<dbReference type="InterPro" id="IPR027417">
    <property type="entry name" value="P-loop_NTPase"/>
</dbReference>
<evidence type="ECO:0000256" key="1">
    <source>
        <dbReference type="ARBA" id="ARBA00005417"/>
    </source>
</evidence>
<keyword evidence="3" id="KW-0547">Nucleotide-binding</keyword>
<dbReference type="RefSeq" id="WP_344236279.1">
    <property type="nucleotide sequence ID" value="NZ_BAAAPH010000015.1"/>
</dbReference>
<comment type="caution">
    <text evidence="6">The sequence shown here is derived from an EMBL/GenBank/DDBJ whole genome shotgun (WGS) entry which is preliminary data.</text>
</comment>
<keyword evidence="4 6" id="KW-0067">ATP-binding</keyword>
<reference evidence="7" key="1">
    <citation type="journal article" date="2019" name="Int. J. Syst. Evol. Microbiol.">
        <title>The Global Catalogue of Microorganisms (GCM) 10K type strain sequencing project: providing services to taxonomists for standard genome sequencing and annotation.</title>
        <authorList>
            <consortium name="The Broad Institute Genomics Platform"/>
            <consortium name="The Broad Institute Genome Sequencing Center for Infectious Disease"/>
            <person name="Wu L."/>
            <person name="Ma J."/>
        </authorList>
    </citation>
    <scope>NUCLEOTIDE SEQUENCE [LARGE SCALE GENOMIC DNA]</scope>
    <source>
        <strain evidence="7">JCM 15572</strain>
    </source>
</reference>
<evidence type="ECO:0000259" key="5">
    <source>
        <dbReference type="PROSITE" id="PS50893"/>
    </source>
</evidence>
<proteinExistence type="inferred from homology"/>
<dbReference type="Proteomes" id="UP001501705">
    <property type="component" value="Unassembled WGS sequence"/>
</dbReference>
<dbReference type="PANTHER" id="PTHR43776">
    <property type="entry name" value="TRANSPORT ATP-BINDING PROTEIN"/>
    <property type="match status" value="1"/>
</dbReference>
<dbReference type="InterPro" id="IPR003439">
    <property type="entry name" value="ABC_transporter-like_ATP-bd"/>
</dbReference>
<comment type="similarity">
    <text evidence="1">Belongs to the ABC transporter superfamily.</text>
</comment>
<dbReference type="PROSITE" id="PS00211">
    <property type="entry name" value="ABC_TRANSPORTER_1"/>
    <property type="match status" value="1"/>
</dbReference>
<keyword evidence="2" id="KW-0813">Transport</keyword>
<dbReference type="SUPFAM" id="SSF52540">
    <property type="entry name" value="P-loop containing nucleoside triphosphate hydrolases"/>
    <property type="match status" value="1"/>
</dbReference>
<evidence type="ECO:0000313" key="6">
    <source>
        <dbReference type="EMBL" id="GAA1585270.1"/>
    </source>
</evidence>
<gene>
    <name evidence="6" type="ORF">GCM10009804_46920</name>
</gene>
<evidence type="ECO:0000256" key="3">
    <source>
        <dbReference type="ARBA" id="ARBA00022741"/>
    </source>
</evidence>
<dbReference type="Pfam" id="PF00005">
    <property type="entry name" value="ABC_tran"/>
    <property type="match status" value="1"/>
</dbReference>
<sequence>MLIAKDLWFRYHDEWIIQGASLSVDPGEVVGLLGPSGCGKSTIARLLAGLLTPTHGEITLPPSQRGPYPVQLVLQHPERAMNPHWKIRDVLAESGADATAVDEVDPNLVNPSWLDRFPHEISGGELQRVNLARALLTNPAYLIADEITASVDPLTQAQIWHHLLNQSRTNQFGVLAISHDPDLLTAITDRTIELGVPKNR</sequence>
<feature type="domain" description="ABC transporter" evidence="5">
    <location>
        <begin position="2"/>
        <end position="200"/>
    </location>
</feature>
<dbReference type="Gene3D" id="3.40.50.300">
    <property type="entry name" value="P-loop containing nucleotide triphosphate hydrolases"/>
    <property type="match status" value="1"/>
</dbReference>
<evidence type="ECO:0000313" key="7">
    <source>
        <dbReference type="Proteomes" id="UP001501705"/>
    </source>
</evidence>
<dbReference type="SMART" id="SM00382">
    <property type="entry name" value="AAA"/>
    <property type="match status" value="1"/>
</dbReference>
<evidence type="ECO:0000256" key="4">
    <source>
        <dbReference type="ARBA" id="ARBA00022840"/>
    </source>
</evidence>
<dbReference type="InterPro" id="IPR050319">
    <property type="entry name" value="ABC_transp_ATP-bind"/>
</dbReference>
<dbReference type="PROSITE" id="PS50893">
    <property type="entry name" value="ABC_TRANSPORTER_2"/>
    <property type="match status" value="1"/>
</dbReference>
<accession>A0ABP4PN49</accession>
<organism evidence="6 7">
    <name type="scientific">Kribbella hippodromi</name>
    <dbReference type="NCBI Taxonomy" id="434347"/>
    <lineage>
        <taxon>Bacteria</taxon>
        <taxon>Bacillati</taxon>
        <taxon>Actinomycetota</taxon>
        <taxon>Actinomycetes</taxon>
        <taxon>Propionibacteriales</taxon>
        <taxon>Kribbellaceae</taxon>
        <taxon>Kribbella</taxon>
    </lineage>
</organism>
<dbReference type="GO" id="GO:0005524">
    <property type="term" value="F:ATP binding"/>
    <property type="evidence" value="ECO:0007669"/>
    <property type="project" value="UniProtKB-KW"/>
</dbReference>
<dbReference type="InterPro" id="IPR003593">
    <property type="entry name" value="AAA+_ATPase"/>
</dbReference>
<dbReference type="EMBL" id="BAAAPH010000015">
    <property type="protein sequence ID" value="GAA1585270.1"/>
    <property type="molecule type" value="Genomic_DNA"/>
</dbReference>
<evidence type="ECO:0000256" key="2">
    <source>
        <dbReference type="ARBA" id="ARBA00022448"/>
    </source>
</evidence>
<name>A0ABP4PN49_9ACTN</name>
<dbReference type="InterPro" id="IPR017871">
    <property type="entry name" value="ABC_transporter-like_CS"/>
</dbReference>
<keyword evidence="7" id="KW-1185">Reference proteome</keyword>
<dbReference type="PANTHER" id="PTHR43776:SF7">
    <property type="entry name" value="D,D-DIPEPTIDE TRANSPORT ATP-BINDING PROTEIN DDPF-RELATED"/>
    <property type="match status" value="1"/>
</dbReference>
<protein>
    <submittedName>
        <fullName evidence="6">ATP-binding cassette domain-containing protein</fullName>
    </submittedName>
</protein>